<evidence type="ECO:0000313" key="3">
    <source>
        <dbReference type="EMBL" id="WXB01735.1"/>
    </source>
</evidence>
<dbReference type="Proteomes" id="UP001374803">
    <property type="component" value="Chromosome"/>
</dbReference>
<sequence length="379" mass="42379">MKLADLSNEQVLSGLHALVGRGRVILARLLAYLGEVEERRLDLKAACSSLFDFCVHRLGMSDDEAGRRVMASRLARRFPIALGMLERGEIHLTAFLLLREHLTEANHEELLQAAAGKTKIQVQELLAERFPRPDVPSRIRALPSESTPPTAGSTPAVAAKAGLVEPLSPERYKVQFTASKELQEKLDHATNLMRHVNPNGDISVIVERALDLLIGELEKRRLGKVNRPSSTTTNRNARPGYVTREVRRQVFERDGAQCTFRDEIGRRCESRAFLELDHVKARALGGSNGATNLRIRCKAHNALAAELDFGREHIAKKIAEKRMAPRQRDYESDMALGALTSLGFKEQQARRALARVKERWADMPPPLETVLRETISLLT</sequence>
<keyword evidence="4" id="KW-1185">Reference proteome</keyword>
<accession>A0ABZ2KUI6</accession>
<dbReference type="Gene3D" id="1.10.30.50">
    <property type="match status" value="1"/>
</dbReference>
<dbReference type="Gene3D" id="1.10.8.10">
    <property type="entry name" value="DNA helicase RuvA subunit, C-terminal domain"/>
    <property type="match status" value="1"/>
</dbReference>
<evidence type="ECO:0000313" key="4">
    <source>
        <dbReference type="Proteomes" id="UP001374803"/>
    </source>
</evidence>
<feature type="region of interest" description="Disordered" evidence="1">
    <location>
        <begin position="136"/>
        <end position="155"/>
    </location>
</feature>
<gene>
    <name evidence="3" type="ORF">LVJ94_33070</name>
</gene>
<evidence type="ECO:0000256" key="1">
    <source>
        <dbReference type="SAM" id="MobiDB-lite"/>
    </source>
</evidence>
<evidence type="ECO:0000259" key="2">
    <source>
        <dbReference type="SMART" id="SM00507"/>
    </source>
</evidence>
<protein>
    <recommendedName>
        <fullName evidence="2">HNH nuclease domain-containing protein</fullName>
    </recommendedName>
</protein>
<dbReference type="CDD" id="cd14332">
    <property type="entry name" value="UBA_RuvA_C"/>
    <property type="match status" value="1"/>
</dbReference>
<name>A0ABZ2KUI6_9BACT</name>
<proteinExistence type="predicted"/>
<dbReference type="CDD" id="cd00085">
    <property type="entry name" value="HNHc"/>
    <property type="match status" value="1"/>
</dbReference>
<dbReference type="EMBL" id="CP089983">
    <property type="protein sequence ID" value="WXB01735.1"/>
    <property type="molecule type" value="Genomic_DNA"/>
</dbReference>
<feature type="compositionally biased region" description="Polar residues" evidence="1">
    <location>
        <begin position="144"/>
        <end position="153"/>
    </location>
</feature>
<feature type="domain" description="HNH nuclease" evidence="2">
    <location>
        <begin position="245"/>
        <end position="302"/>
    </location>
</feature>
<reference evidence="3" key="1">
    <citation type="submission" date="2021-12" db="EMBL/GenBank/DDBJ databases">
        <title>Discovery of the Pendulisporaceae a myxobacterial family with distinct sporulation behavior and unique specialized metabolism.</title>
        <authorList>
            <person name="Garcia R."/>
            <person name="Popoff A."/>
            <person name="Bader C.D."/>
            <person name="Loehr J."/>
            <person name="Walesch S."/>
            <person name="Walt C."/>
            <person name="Boldt J."/>
            <person name="Bunk B."/>
            <person name="Haeckl F.J.F.P.J."/>
            <person name="Gunesch A.P."/>
            <person name="Birkelbach J."/>
            <person name="Nuebel U."/>
            <person name="Pietschmann T."/>
            <person name="Bach T."/>
            <person name="Mueller R."/>
        </authorList>
    </citation>
    <scope>NUCLEOTIDE SEQUENCE</scope>
    <source>
        <strain evidence="3">MSr11367</strain>
    </source>
</reference>
<dbReference type="Pfam" id="PF07499">
    <property type="entry name" value="RuvA_C"/>
    <property type="match status" value="1"/>
</dbReference>
<dbReference type="SMART" id="SM00507">
    <property type="entry name" value="HNHc"/>
    <property type="match status" value="1"/>
</dbReference>
<dbReference type="InterPro" id="IPR011114">
    <property type="entry name" value="RuvA_C"/>
</dbReference>
<dbReference type="RefSeq" id="WP_394831353.1">
    <property type="nucleotide sequence ID" value="NZ_CP089929.1"/>
</dbReference>
<dbReference type="InterPro" id="IPR003615">
    <property type="entry name" value="HNH_nuc"/>
</dbReference>
<organism evidence="3 4">
    <name type="scientific">Pendulispora rubella</name>
    <dbReference type="NCBI Taxonomy" id="2741070"/>
    <lineage>
        <taxon>Bacteria</taxon>
        <taxon>Pseudomonadati</taxon>
        <taxon>Myxococcota</taxon>
        <taxon>Myxococcia</taxon>
        <taxon>Myxococcales</taxon>
        <taxon>Sorangiineae</taxon>
        <taxon>Pendulisporaceae</taxon>
        <taxon>Pendulispora</taxon>
    </lineage>
</organism>